<dbReference type="GO" id="GO:0008168">
    <property type="term" value="F:methyltransferase activity"/>
    <property type="evidence" value="ECO:0007669"/>
    <property type="project" value="UniProtKB-KW"/>
</dbReference>
<dbReference type="PANTHER" id="PTHR12176">
    <property type="entry name" value="SAM-DEPENDENT METHYLTRANSFERASE SUPERFAMILY PROTEIN"/>
    <property type="match status" value="1"/>
</dbReference>
<evidence type="ECO:0000259" key="4">
    <source>
        <dbReference type="Pfam" id="PF13649"/>
    </source>
</evidence>
<proteinExistence type="inferred from homology"/>
<dbReference type="Pfam" id="PF13649">
    <property type="entry name" value="Methyltransf_25"/>
    <property type="match status" value="1"/>
</dbReference>
<evidence type="ECO:0000313" key="5">
    <source>
        <dbReference type="EMBL" id="KAK1293434.1"/>
    </source>
</evidence>
<reference evidence="5" key="2">
    <citation type="submission" date="2023-06" db="EMBL/GenBank/DDBJ databases">
        <authorList>
            <person name="Ma L."/>
            <person name="Liu K.-W."/>
            <person name="Li Z."/>
            <person name="Hsiao Y.-Y."/>
            <person name="Qi Y."/>
            <person name="Fu T."/>
            <person name="Tang G."/>
            <person name="Zhang D."/>
            <person name="Sun W.-H."/>
            <person name="Liu D.-K."/>
            <person name="Li Y."/>
            <person name="Chen G.-Z."/>
            <person name="Liu X.-D."/>
            <person name="Liao X.-Y."/>
            <person name="Jiang Y.-T."/>
            <person name="Yu X."/>
            <person name="Hao Y."/>
            <person name="Huang J."/>
            <person name="Zhao X.-W."/>
            <person name="Ke S."/>
            <person name="Chen Y.-Y."/>
            <person name="Wu W.-L."/>
            <person name="Hsu J.-L."/>
            <person name="Lin Y.-F."/>
            <person name="Huang M.-D."/>
            <person name="Li C.-Y."/>
            <person name="Huang L."/>
            <person name="Wang Z.-W."/>
            <person name="Zhao X."/>
            <person name="Zhong W.-Y."/>
            <person name="Peng D.-H."/>
            <person name="Ahmad S."/>
            <person name="Lan S."/>
            <person name="Zhang J.-S."/>
            <person name="Tsai W.-C."/>
            <person name="Van De Peer Y."/>
            <person name="Liu Z.-J."/>
        </authorList>
    </citation>
    <scope>NUCLEOTIDE SEQUENCE</scope>
    <source>
        <strain evidence="5">CP</strain>
        <tissue evidence="5">Leaves</tissue>
    </source>
</reference>
<evidence type="ECO:0000313" key="6">
    <source>
        <dbReference type="Proteomes" id="UP001180020"/>
    </source>
</evidence>
<evidence type="ECO:0000256" key="3">
    <source>
        <dbReference type="ARBA" id="ARBA00022679"/>
    </source>
</evidence>
<comment type="similarity">
    <text evidence="1">Belongs to the methyltransferase superfamily.</text>
</comment>
<dbReference type="InterPro" id="IPR041698">
    <property type="entry name" value="Methyltransf_25"/>
</dbReference>
<keyword evidence="3" id="KW-0808">Transferase</keyword>
<keyword evidence="6" id="KW-1185">Reference proteome</keyword>
<dbReference type="EMBL" id="JAUJYO010000017">
    <property type="protein sequence ID" value="KAK1293434.1"/>
    <property type="molecule type" value="Genomic_DNA"/>
</dbReference>
<dbReference type="PANTHER" id="PTHR12176:SF79">
    <property type="entry name" value="METHYLTRANSFERASE TYPE 11 DOMAIN-CONTAINING PROTEIN"/>
    <property type="match status" value="1"/>
</dbReference>
<comment type="caution">
    <text evidence="5">The sequence shown here is derived from an EMBL/GenBank/DDBJ whole genome shotgun (WGS) entry which is preliminary data.</text>
</comment>
<name>A0AAV9CY95_ACOCL</name>
<dbReference type="Gene3D" id="3.40.50.150">
    <property type="entry name" value="Vaccinia Virus protein VP39"/>
    <property type="match status" value="1"/>
</dbReference>
<evidence type="ECO:0000256" key="2">
    <source>
        <dbReference type="ARBA" id="ARBA00022603"/>
    </source>
</evidence>
<protein>
    <recommendedName>
        <fullName evidence="4">Methyltransferase domain-containing protein</fullName>
    </recommendedName>
</protein>
<gene>
    <name evidence="5" type="ORF">QJS10_CPB17g00928</name>
</gene>
<dbReference type="Proteomes" id="UP001180020">
    <property type="component" value="Unassembled WGS sequence"/>
</dbReference>
<dbReference type="SUPFAM" id="SSF53335">
    <property type="entry name" value="S-adenosyl-L-methionine-dependent methyltransferases"/>
    <property type="match status" value="1"/>
</dbReference>
<feature type="domain" description="Methyltransferase" evidence="4">
    <location>
        <begin position="50"/>
        <end position="120"/>
    </location>
</feature>
<dbReference type="InterPro" id="IPR029063">
    <property type="entry name" value="SAM-dependent_MTases_sf"/>
</dbReference>
<accession>A0AAV9CY95</accession>
<dbReference type="GO" id="GO:0032259">
    <property type="term" value="P:methylation"/>
    <property type="evidence" value="ECO:0007669"/>
    <property type="project" value="UniProtKB-KW"/>
</dbReference>
<dbReference type="AlphaFoldDB" id="A0AAV9CY95"/>
<keyword evidence="2" id="KW-0489">Methyltransferase</keyword>
<dbReference type="InterPro" id="IPR051419">
    <property type="entry name" value="Lys/N-term_MeTrsfase_sf"/>
</dbReference>
<reference evidence="5" key="1">
    <citation type="journal article" date="2023" name="Nat. Commun.">
        <title>Diploid and tetraploid genomes of Acorus and the evolution of monocots.</title>
        <authorList>
            <person name="Ma L."/>
            <person name="Liu K.W."/>
            <person name="Li Z."/>
            <person name="Hsiao Y.Y."/>
            <person name="Qi Y."/>
            <person name="Fu T."/>
            <person name="Tang G.D."/>
            <person name="Zhang D."/>
            <person name="Sun W.H."/>
            <person name="Liu D.K."/>
            <person name="Li Y."/>
            <person name="Chen G.Z."/>
            <person name="Liu X.D."/>
            <person name="Liao X.Y."/>
            <person name="Jiang Y.T."/>
            <person name="Yu X."/>
            <person name="Hao Y."/>
            <person name="Huang J."/>
            <person name="Zhao X.W."/>
            <person name="Ke S."/>
            <person name="Chen Y.Y."/>
            <person name="Wu W.L."/>
            <person name="Hsu J.L."/>
            <person name="Lin Y.F."/>
            <person name="Huang M.D."/>
            <person name="Li C.Y."/>
            <person name="Huang L."/>
            <person name="Wang Z.W."/>
            <person name="Zhao X."/>
            <person name="Zhong W.Y."/>
            <person name="Peng D.H."/>
            <person name="Ahmad S."/>
            <person name="Lan S."/>
            <person name="Zhang J.S."/>
            <person name="Tsai W.C."/>
            <person name="Van de Peer Y."/>
            <person name="Liu Z.J."/>
        </authorList>
    </citation>
    <scope>NUCLEOTIDE SEQUENCE</scope>
    <source>
        <strain evidence="5">CP</strain>
    </source>
</reference>
<dbReference type="CDD" id="cd02440">
    <property type="entry name" value="AdoMet_MTases"/>
    <property type="match status" value="1"/>
</dbReference>
<evidence type="ECO:0000256" key="1">
    <source>
        <dbReference type="ARBA" id="ARBA00008361"/>
    </source>
</evidence>
<organism evidence="5 6">
    <name type="scientific">Acorus calamus</name>
    <name type="common">Sweet flag</name>
    <dbReference type="NCBI Taxonomy" id="4465"/>
    <lineage>
        <taxon>Eukaryota</taxon>
        <taxon>Viridiplantae</taxon>
        <taxon>Streptophyta</taxon>
        <taxon>Embryophyta</taxon>
        <taxon>Tracheophyta</taxon>
        <taxon>Spermatophyta</taxon>
        <taxon>Magnoliopsida</taxon>
        <taxon>Liliopsida</taxon>
        <taxon>Acoraceae</taxon>
        <taxon>Acorus</taxon>
    </lineage>
</organism>
<sequence>MTLGGSTHAYGEPTYWDRRYRQAEGAFDWYQKYKALSPLLDLYLRRDRPVLLVGCGNSTLGEEMVEDGYVDVVNVDISSVVIEAMQKKYHDVCQLKYVRMDVRDMSEFESESFDAVVDKGTLDSLMITYGDPSFRLDLLRGTCLWTVNLHVIDRMENSSEHQSWELTRTVPLNEDGSFSLSVLGPNPEIHYIYVCVKDASLKQKLRENGVDVNAQN</sequence>